<name>A0ABU5S577_9BACT</name>
<protein>
    <submittedName>
        <fullName evidence="2">NUDIX domain-containing protein</fullName>
    </submittedName>
</protein>
<organism evidence="2 3">
    <name type="scientific">Arcicella gelida</name>
    <dbReference type="NCBI Taxonomy" id="2984195"/>
    <lineage>
        <taxon>Bacteria</taxon>
        <taxon>Pseudomonadati</taxon>
        <taxon>Bacteroidota</taxon>
        <taxon>Cytophagia</taxon>
        <taxon>Cytophagales</taxon>
        <taxon>Flectobacillaceae</taxon>
        <taxon>Arcicella</taxon>
    </lineage>
</organism>
<dbReference type="Proteomes" id="UP001303899">
    <property type="component" value="Unassembled WGS sequence"/>
</dbReference>
<evidence type="ECO:0000259" key="1">
    <source>
        <dbReference type="PROSITE" id="PS51462"/>
    </source>
</evidence>
<dbReference type="EMBL" id="JAYGIL010000012">
    <property type="protein sequence ID" value="MEA5403554.1"/>
    <property type="molecule type" value="Genomic_DNA"/>
</dbReference>
<keyword evidence="3" id="KW-1185">Reference proteome</keyword>
<proteinExistence type="predicted"/>
<dbReference type="InterPro" id="IPR054105">
    <property type="entry name" value="WHD_NrtR"/>
</dbReference>
<evidence type="ECO:0000313" key="2">
    <source>
        <dbReference type="EMBL" id="MEA5403554.1"/>
    </source>
</evidence>
<dbReference type="InterPro" id="IPR036388">
    <property type="entry name" value="WH-like_DNA-bd_sf"/>
</dbReference>
<dbReference type="Pfam" id="PF21906">
    <property type="entry name" value="WHD_NrtR"/>
    <property type="match status" value="1"/>
</dbReference>
<dbReference type="Gene3D" id="1.10.10.10">
    <property type="entry name" value="Winged helix-like DNA-binding domain superfamily/Winged helix DNA-binding domain"/>
    <property type="match status" value="1"/>
</dbReference>
<evidence type="ECO:0000313" key="3">
    <source>
        <dbReference type="Proteomes" id="UP001303899"/>
    </source>
</evidence>
<dbReference type="InterPro" id="IPR036390">
    <property type="entry name" value="WH_DNA-bd_sf"/>
</dbReference>
<dbReference type="InterPro" id="IPR000086">
    <property type="entry name" value="NUDIX_hydrolase_dom"/>
</dbReference>
<dbReference type="PANTHER" id="PTHR43736">
    <property type="entry name" value="ADP-RIBOSE PYROPHOSPHATASE"/>
    <property type="match status" value="1"/>
</dbReference>
<accession>A0ABU5S577</accession>
<sequence>MMESEKIIIDEGKFIPHLSVDCVIFGFHGEQLKVLLPKVKNLNLWSLPGGYVMKDEDIEAAAQRILEERTGVTDIYLEQFYIFGKANRSTGETLKQVFLANNFAIDEKSWVFERFVSVGYYALVDFSKVNTKIGIYDEACEWHDIHQLPNLAFDHAEITLKALETLRFMLDDKLIGLNLLPDTFTMKELQMLYETILDKPLRRDNFQRKILSMGILERIEKKFTGAAHKAPYLYKFKK</sequence>
<dbReference type="SUPFAM" id="SSF55811">
    <property type="entry name" value="Nudix"/>
    <property type="match status" value="1"/>
</dbReference>
<feature type="domain" description="Nudix hydrolase" evidence="1">
    <location>
        <begin position="15"/>
        <end position="167"/>
    </location>
</feature>
<reference evidence="2 3" key="1">
    <citation type="submission" date="2023-12" db="EMBL/GenBank/DDBJ databases">
        <title>Novel species of the genus Arcicella isolated from rivers.</title>
        <authorList>
            <person name="Lu H."/>
        </authorList>
    </citation>
    <scope>NUCLEOTIDE SEQUENCE [LARGE SCALE GENOMIC DNA]</scope>
    <source>
        <strain evidence="2 3">DC2W</strain>
    </source>
</reference>
<dbReference type="PANTHER" id="PTHR43736:SF4">
    <property type="entry name" value="SLR1690 PROTEIN"/>
    <property type="match status" value="1"/>
</dbReference>
<comment type="caution">
    <text evidence="2">The sequence shown here is derived from an EMBL/GenBank/DDBJ whole genome shotgun (WGS) entry which is preliminary data.</text>
</comment>
<dbReference type="CDD" id="cd18873">
    <property type="entry name" value="NUDIX_NadM_like"/>
    <property type="match status" value="1"/>
</dbReference>
<dbReference type="Gene3D" id="3.90.79.10">
    <property type="entry name" value="Nucleoside Triphosphate Pyrophosphohydrolase"/>
    <property type="match status" value="1"/>
</dbReference>
<dbReference type="PROSITE" id="PS51462">
    <property type="entry name" value="NUDIX"/>
    <property type="match status" value="1"/>
</dbReference>
<dbReference type="InterPro" id="IPR015797">
    <property type="entry name" value="NUDIX_hydrolase-like_dom_sf"/>
</dbReference>
<dbReference type="Pfam" id="PF00293">
    <property type="entry name" value="NUDIX"/>
    <property type="match status" value="1"/>
</dbReference>
<dbReference type="RefSeq" id="WP_323329155.1">
    <property type="nucleotide sequence ID" value="NZ_JAYGIL010000012.1"/>
</dbReference>
<gene>
    <name evidence="2" type="ORF">VB776_11580</name>
</gene>
<dbReference type="SUPFAM" id="SSF46785">
    <property type="entry name" value="Winged helix' DNA-binding domain"/>
    <property type="match status" value="1"/>
</dbReference>